<organism evidence="1 2">
    <name type="scientific">Eretmocerus hayati</name>
    <dbReference type="NCBI Taxonomy" id="131215"/>
    <lineage>
        <taxon>Eukaryota</taxon>
        <taxon>Metazoa</taxon>
        <taxon>Ecdysozoa</taxon>
        <taxon>Arthropoda</taxon>
        <taxon>Hexapoda</taxon>
        <taxon>Insecta</taxon>
        <taxon>Pterygota</taxon>
        <taxon>Neoptera</taxon>
        <taxon>Endopterygota</taxon>
        <taxon>Hymenoptera</taxon>
        <taxon>Apocrita</taxon>
        <taxon>Proctotrupomorpha</taxon>
        <taxon>Chalcidoidea</taxon>
        <taxon>Aphelinidae</taxon>
        <taxon>Aphelininae</taxon>
        <taxon>Eretmocerus</taxon>
    </lineage>
</organism>
<evidence type="ECO:0000313" key="1">
    <source>
        <dbReference type="EMBL" id="KAJ8666329.1"/>
    </source>
</evidence>
<proteinExistence type="predicted"/>
<accession>A0ACC2N5J7</accession>
<dbReference type="Proteomes" id="UP001239111">
    <property type="component" value="Chromosome 4"/>
</dbReference>
<dbReference type="EMBL" id="CM056744">
    <property type="protein sequence ID" value="KAJ8666329.1"/>
    <property type="molecule type" value="Genomic_DNA"/>
</dbReference>
<name>A0ACC2N5J7_9HYME</name>
<keyword evidence="2" id="KW-1185">Reference proteome</keyword>
<evidence type="ECO:0000313" key="2">
    <source>
        <dbReference type="Proteomes" id="UP001239111"/>
    </source>
</evidence>
<gene>
    <name evidence="1" type="ORF">QAD02_007991</name>
</gene>
<protein>
    <submittedName>
        <fullName evidence="1">Uncharacterized protein</fullName>
    </submittedName>
</protein>
<reference evidence="1" key="1">
    <citation type="submission" date="2023-04" db="EMBL/GenBank/DDBJ databases">
        <title>A chromosome-level genome assembly of the parasitoid wasp Eretmocerus hayati.</title>
        <authorList>
            <person name="Zhong Y."/>
            <person name="Liu S."/>
            <person name="Liu Y."/>
        </authorList>
    </citation>
    <scope>NUCLEOTIDE SEQUENCE</scope>
    <source>
        <strain evidence="1">ZJU_SS_LIU_2023</strain>
    </source>
</reference>
<sequence>MGFYQLSESQSINITLGSEIEAREGLYRSSNRNFPRKLADLLDLYNRGVIQIAKMHTQAKKTSADCCAAAITPEEMKSETRIAITKQNLVPEELIVIFPLLPNYSQL</sequence>
<comment type="caution">
    <text evidence="1">The sequence shown here is derived from an EMBL/GenBank/DDBJ whole genome shotgun (WGS) entry which is preliminary data.</text>
</comment>